<evidence type="ECO:0000256" key="1">
    <source>
        <dbReference type="ARBA" id="ARBA00004651"/>
    </source>
</evidence>
<evidence type="ECO:0000256" key="8">
    <source>
        <dbReference type="SAM" id="Phobius"/>
    </source>
</evidence>
<comment type="caution">
    <text evidence="9">The sequence shown here is derived from an EMBL/GenBank/DDBJ whole genome shotgun (WGS) entry which is preliminary data.</text>
</comment>
<comment type="subcellular location">
    <subcellularLocation>
        <location evidence="1">Cell membrane</location>
        <topology evidence="1">Multi-pass membrane protein</topology>
    </subcellularLocation>
</comment>
<feature type="transmembrane region" description="Helical" evidence="8">
    <location>
        <begin position="137"/>
        <end position="161"/>
    </location>
</feature>
<feature type="transmembrane region" description="Helical" evidence="8">
    <location>
        <begin position="244"/>
        <end position="272"/>
    </location>
</feature>
<evidence type="ECO:0000256" key="4">
    <source>
        <dbReference type="ARBA" id="ARBA00022475"/>
    </source>
</evidence>
<dbReference type="InterPro" id="IPR002549">
    <property type="entry name" value="AI-2E-like"/>
</dbReference>
<reference evidence="10" key="1">
    <citation type="submission" date="2017-09" db="EMBL/GenBank/DDBJ databases">
        <title>Depth-based differentiation of microbial function through sediment-hosted aquifers and enrichment of novel symbionts in the deep terrestrial subsurface.</title>
        <authorList>
            <person name="Probst A.J."/>
            <person name="Ladd B."/>
            <person name="Jarett J.K."/>
            <person name="Geller-Mcgrath D.E."/>
            <person name="Sieber C.M.K."/>
            <person name="Emerson J.B."/>
            <person name="Anantharaman K."/>
            <person name="Thomas B.C."/>
            <person name="Malmstrom R."/>
            <person name="Stieglmeier M."/>
            <person name="Klingl A."/>
            <person name="Woyke T."/>
            <person name="Ryan C.M."/>
            <person name="Banfield J.F."/>
        </authorList>
    </citation>
    <scope>NUCLEOTIDE SEQUENCE [LARGE SCALE GENOMIC DNA]</scope>
</reference>
<evidence type="ECO:0000256" key="6">
    <source>
        <dbReference type="ARBA" id="ARBA00022989"/>
    </source>
</evidence>
<evidence type="ECO:0008006" key="11">
    <source>
        <dbReference type="Google" id="ProtNLM"/>
    </source>
</evidence>
<feature type="transmembrane region" description="Helical" evidence="8">
    <location>
        <begin position="35"/>
        <end position="53"/>
    </location>
</feature>
<sequence>MRQTINISTSTIFRFALIVLGLIFLYLISDILLTVFIAVIIAAAIDGPVDWLAKHRVRRTLGTVIIYLTILLALLAFIYWALPPLAGQVKILASVLPGYLDKVGINITILQHKFSSEYSQKMLENFSSQLYGFTSNVFGTAVNIFGGIFSACVIVVMSFYLTVQDKGIKKFLATIVPVQHRAYAANLAERIQSKLGKWLRGQLFLMLIIAVLVFVGLSFLRVNFALTLAIIAGLLEIIPYIGPILAGFTVATLAFLQAPLLGLLVLILFVAIHQLEGYVIIPQVMKRAVGLNPLVVIISMIIGAKLMGVMGVVVAVPIVATISVFLGDIFMHKNEN</sequence>
<feature type="transmembrane region" description="Helical" evidence="8">
    <location>
        <begin position="309"/>
        <end position="331"/>
    </location>
</feature>
<evidence type="ECO:0000256" key="5">
    <source>
        <dbReference type="ARBA" id="ARBA00022692"/>
    </source>
</evidence>
<evidence type="ECO:0000256" key="7">
    <source>
        <dbReference type="ARBA" id="ARBA00023136"/>
    </source>
</evidence>
<protein>
    <recommendedName>
        <fullName evidence="11">AI-2E family transporter</fullName>
    </recommendedName>
</protein>
<dbReference type="Pfam" id="PF01594">
    <property type="entry name" value="AI-2E_transport"/>
    <property type="match status" value="1"/>
</dbReference>
<dbReference type="PANTHER" id="PTHR21716:SF53">
    <property type="entry name" value="PERMEASE PERM-RELATED"/>
    <property type="match status" value="1"/>
</dbReference>
<name>A0A2M7D6B9_9BACT</name>
<keyword evidence="4" id="KW-1003">Cell membrane</keyword>
<evidence type="ECO:0000256" key="2">
    <source>
        <dbReference type="ARBA" id="ARBA00009773"/>
    </source>
</evidence>
<evidence type="ECO:0000313" key="10">
    <source>
        <dbReference type="Proteomes" id="UP000229247"/>
    </source>
</evidence>
<gene>
    <name evidence="9" type="ORF">COS30_01620</name>
</gene>
<accession>A0A2M7D6B9</accession>
<keyword evidence="3" id="KW-0813">Transport</keyword>
<dbReference type="EMBL" id="PEUE01000037">
    <property type="protein sequence ID" value="PIV38531.1"/>
    <property type="molecule type" value="Genomic_DNA"/>
</dbReference>
<organism evidence="9 10">
    <name type="scientific">Candidatus Portnoybacteria bacterium CG02_land_8_20_14_3_00_45_8</name>
    <dbReference type="NCBI Taxonomy" id="1974807"/>
    <lineage>
        <taxon>Bacteria</taxon>
        <taxon>Candidatus Portnoyibacteriota</taxon>
    </lineage>
</organism>
<keyword evidence="7 8" id="KW-0472">Membrane</keyword>
<feature type="transmembrane region" description="Helical" evidence="8">
    <location>
        <begin position="203"/>
        <end position="232"/>
    </location>
</feature>
<keyword evidence="6 8" id="KW-1133">Transmembrane helix</keyword>
<feature type="transmembrane region" description="Helical" evidence="8">
    <location>
        <begin position="12"/>
        <end position="29"/>
    </location>
</feature>
<dbReference type="GO" id="GO:0005886">
    <property type="term" value="C:plasma membrane"/>
    <property type="evidence" value="ECO:0007669"/>
    <property type="project" value="UniProtKB-SubCell"/>
</dbReference>
<keyword evidence="5 8" id="KW-0812">Transmembrane</keyword>
<evidence type="ECO:0000313" key="9">
    <source>
        <dbReference type="EMBL" id="PIV38531.1"/>
    </source>
</evidence>
<dbReference type="PANTHER" id="PTHR21716">
    <property type="entry name" value="TRANSMEMBRANE PROTEIN"/>
    <property type="match status" value="1"/>
</dbReference>
<dbReference type="GO" id="GO:0055085">
    <property type="term" value="P:transmembrane transport"/>
    <property type="evidence" value="ECO:0007669"/>
    <property type="project" value="TreeGrafter"/>
</dbReference>
<dbReference type="Proteomes" id="UP000229247">
    <property type="component" value="Unassembled WGS sequence"/>
</dbReference>
<evidence type="ECO:0000256" key="3">
    <source>
        <dbReference type="ARBA" id="ARBA00022448"/>
    </source>
</evidence>
<feature type="transmembrane region" description="Helical" evidence="8">
    <location>
        <begin position="60"/>
        <end position="82"/>
    </location>
</feature>
<proteinExistence type="inferred from homology"/>
<comment type="similarity">
    <text evidence="2">Belongs to the autoinducer-2 exporter (AI-2E) (TC 2.A.86) family.</text>
</comment>
<dbReference type="AlphaFoldDB" id="A0A2M7D6B9"/>